<evidence type="ECO:0000313" key="2">
    <source>
        <dbReference type="EMBL" id="MBF4985034.1"/>
    </source>
</evidence>
<dbReference type="InterPro" id="IPR026444">
    <property type="entry name" value="Secre_tail"/>
</dbReference>
<keyword evidence="1" id="KW-0732">Signal</keyword>
<comment type="caution">
    <text evidence="2">The sequence shown here is derived from an EMBL/GenBank/DDBJ whole genome shotgun (WGS) entry which is preliminary data.</text>
</comment>
<evidence type="ECO:0000256" key="1">
    <source>
        <dbReference type="ARBA" id="ARBA00022729"/>
    </source>
</evidence>
<proteinExistence type="predicted"/>
<name>A0ABS0A6V3_9FLAO</name>
<gene>
    <name evidence="2" type="ORF">FNJ87_12040</name>
</gene>
<organism evidence="2 3">
    <name type="scientific">Nonlabens mediterrranea</name>
    <dbReference type="NCBI Taxonomy" id="1419947"/>
    <lineage>
        <taxon>Bacteria</taxon>
        <taxon>Pseudomonadati</taxon>
        <taxon>Bacteroidota</taxon>
        <taxon>Flavobacteriia</taxon>
        <taxon>Flavobacteriales</taxon>
        <taxon>Flavobacteriaceae</taxon>
        <taxon>Nonlabens</taxon>
    </lineage>
</organism>
<accession>A0ABS0A6V3</accession>
<protein>
    <submittedName>
        <fullName evidence="2">T9SS type A sorting domain-containing protein</fullName>
    </submittedName>
</protein>
<dbReference type="EMBL" id="JADKYU010000629">
    <property type="protein sequence ID" value="MBF4985034.1"/>
    <property type="molecule type" value="Genomic_DNA"/>
</dbReference>
<evidence type="ECO:0000313" key="3">
    <source>
        <dbReference type="Proteomes" id="UP001194729"/>
    </source>
</evidence>
<sequence>MAYYQFNEGMASANNSGLTTLPDLVSNNDGTLTGFTLNGGTSNWTPGAPINQFLTTEISLNAGVLTAVQTASTYQWIDCDTNMPINGATAITFIPTVIGNYAVEITELGCTQRSVCINVSTLSNSRENVTNVKLRHNPSSSLVFDGILSNDAQIVIYSLSGKEIHQGLVKELYRNTRPIANGLYMVTLSQNGASKTFKWIKE</sequence>
<reference evidence="2 3" key="1">
    <citation type="submission" date="2020-11" db="EMBL/GenBank/DDBJ databases">
        <title>P. mediterranea TC4 genome.</title>
        <authorList>
            <person name="Molmeret M."/>
        </authorList>
    </citation>
    <scope>NUCLEOTIDE SEQUENCE [LARGE SCALE GENOMIC DNA]</scope>
    <source>
        <strain evidence="2 3">TC4</strain>
    </source>
</reference>
<keyword evidence="3" id="KW-1185">Reference proteome</keyword>
<dbReference type="Proteomes" id="UP001194729">
    <property type="component" value="Unassembled WGS sequence"/>
</dbReference>
<dbReference type="NCBIfam" id="TIGR04183">
    <property type="entry name" value="Por_Secre_tail"/>
    <property type="match status" value="1"/>
</dbReference>